<feature type="compositionally biased region" description="Basic and acidic residues" evidence="1">
    <location>
        <begin position="63"/>
        <end position="73"/>
    </location>
</feature>
<evidence type="ECO:0000313" key="3">
    <source>
        <dbReference type="Proteomes" id="UP000678499"/>
    </source>
</evidence>
<evidence type="ECO:0000256" key="1">
    <source>
        <dbReference type="SAM" id="MobiDB-lite"/>
    </source>
</evidence>
<evidence type="ECO:0000313" key="2">
    <source>
        <dbReference type="EMBL" id="CAD7276399.1"/>
    </source>
</evidence>
<feature type="region of interest" description="Disordered" evidence="1">
    <location>
        <begin position="47"/>
        <end position="73"/>
    </location>
</feature>
<reference evidence="2" key="1">
    <citation type="submission" date="2020-11" db="EMBL/GenBank/DDBJ databases">
        <authorList>
            <person name="Tran Van P."/>
        </authorList>
    </citation>
    <scope>NUCLEOTIDE SEQUENCE</scope>
</reference>
<feature type="compositionally biased region" description="Polar residues" evidence="1">
    <location>
        <begin position="47"/>
        <end position="56"/>
    </location>
</feature>
<protein>
    <submittedName>
        <fullName evidence="2">Uncharacterized protein</fullName>
    </submittedName>
</protein>
<organism evidence="2">
    <name type="scientific">Notodromas monacha</name>
    <dbReference type="NCBI Taxonomy" id="399045"/>
    <lineage>
        <taxon>Eukaryota</taxon>
        <taxon>Metazoa</taxon>
        <taxon>Ecdysozoa</taxon>
        <taxon>Arthropoda</taxon>
        <taxon>Crustacea</taxon>
        <taxon>Oligostraca</taxon>
        <taxon>Ostracoda</taxon>
        <taxon>Podocopa</taxon>
        <taxon>Podocopida</taxon>
        <taxon>Cypridocopina</taxon>
        <taxon>Cypridoidea</taxon>
        <taxon>Cyprididae</taxon>
        <taxon>Notodromas</taxon>
    </lineage>
</organism>
<dbReference type="Proteomes" id="UP000678499">
    <property type="component" value="Unassembled WGS sequence"/>
</dbReference>
<name>A0A7R9BM58_9CRUS</name>
<dbReference type="EMBL" id="OA882653">
    <property type="protein sequence ID" value="CAD7276399.1"/>
    <property type="molecule type" value="Genomic_DNA"/>
</dbReference>
<dbReference type="AlphaFoldDB" id="A0A7R9BM58"/>
<dbReference type="EMBL" id="CAJPEX010000616">
    <property type="protein sequence ID" value="CAG0916551.1"/>
    <property type="molecule type" value="Genomic_DNA"/>
</dbReference>
<accession>A0A7R9BM58</accession>
<gene>
    <name evidence="2" type="ORF">NMOB1V02_LOCUS4164</name>
</gene>
<sequence length="478" mass="53739">MLQQTLCPDAALHAESLKSGTFAPGSRCGYMTNGMNEQQLALQWKSSNSLNDPDGSSSDEQDPQFKMEQEGGGKERLVGGWTRAVTIPCVGYIRPEHMSIDTSCVPQGQNNEVTMEKGNFLQPGTLAPPSWPSVLTRVFKVLSAKELIANVTTGNIAPELWDTHFANEEMLRYEAPLVKESFESYYEKIRGLTTAMLSVFLKRFDIYVETYDALRDLHGYKYLSAERDLLELQATSISRRYADISSLMDDPIIDAELGSQFFALEGQAFHYISKLEEQMEFNELAFYMNILSEDIVGEQLEGIYEWLRNFTNFMDDLRKVVEPLRKHWGRFGNMTPGASSYSNGVSSVIEAVQYYMGQVPAPIKSKFLVYLRGAGVKKARHAQDFRFELFKSSMEFDASLKQIESYMQEPDLWKFSGEGCSGAGEPGNMRLGSLTKYAKGFFAMPFGSAEAIEGYGLEQELRARSDVFQDKAEARLAA</sequence>
<keyword evidence="3" id="KW-1185">Reference proteome</keyword>
<proteinExistence type="predicted"/>